<organism evidence="1 2">
    <name type="scientific">Cymbomonas tetramitiformis</name>
    <dbReference type="NCBI Taxonomy" id="36881"/>
    <lineage>
        <taxon>Eukaryota</taxon>
        <taxon>Viridiplantae</taxon>
        <taxon>Chlorophyta</taxon>
        <taxon>Pyramimonadophyceae</taxon>
        <taxon>Pyramimonadales</taxon>
        <taxon>Pyramimonadaceae</taxon>
        <taxon>Cymbomonas</taxon>
    </lineage>
</organism>
<proteinExistence type="predicted"/>
<evidence type="ECO:0000313" key="1">
    <source>
        <dbReference type="EMBL" id="KAK3237472.1"/>
    </source>
</evidence>
<dbReference type="Proteomes" id="UP001190700">
    <property type="component" value="Unassembled WGS sequence"/>
</dbReference>
<sequence>SVTFHVDKADPRVVNARSMHLLSNATGSGLVADLGAHPPGSHIITAYYTGSATQHVALHAVLSHPVDGSRMSSRSDR</sequence>
<gene>
    <name evidence="1" type="ORF">CYMTET_52456</name>
</gene>
<evidence type="ECO:0000313" key="2">
    <source>
        <dbReference type="Proteomes" id="UP001190700"/>
    </source>
</evidence>
<reference evidence="1 2" key="1">
    <citation type="journal article" date="2015" name="Genome Biol. Evol.">
        <title>Comparative Genomics of a Bacterivorous Green Alga Reveals Evolutionary Causalities and Consequences of Phago-Mixotrophic Mode of Nutrition.</title>
        <authorList>
            <person name="Burns J.A."/>
            <person name="Paasch A."/>
            <person name="Narechania A."/>
            <person name="Kim E."/>
        </authorList>
    </citation>
    <scope>NUCLEOTIDE SEQUENCE [LARGE SCALE GENOMIC DNA]</scope>
    <source>
        <strain evidence="1 2">PLY_AMNH</strain>
    </source>
</reference>
<accession>A0AAE0ERM0</accession>
<protein>
    <submittedName>
        <fullName evidence="1">Uncharacterized protein</fullName>
    </submittedName>
</protein>
<name>A0AAE0ERM0_9CHLO</name>
<keyword evidence="2" id="KW-1185">Reference proteome</keyword>
<dbReference type="EMBL" id="LGRX02034578">
    <property type="protein sequence ID" value="KAK3237472.1"/>
    <property type="molecule type" value="Genomic_DNA"/>
</dbReference>
<comment type="caution">
    <text evidence="1">The sequence shown here is derived from an EMBL/GenBank/DDBJ whole genome shotgun (WGS) entry which is preliminary data.</text>
</comment>
<feature type="non-terminal residue" evidence="1">
    <location>
        <position position="1"/>
    </location>
</feature>
<dbReference type="AlphaFoldDB" id="A0AAE0ERM0"/>